<dbReference type="EMBL" id="GAMC01021679">
    <property type="protein sequence ID" value="JAB84876.1"/>
    <property type="molecule type" value="mRNA"/>
</dbReference>
<proteinExistence type="evidence at transcript level"/>
<evidence type="ECO:0000313" key="3">
    <source>
        <dbReference type="EMBL" id="JAB84876.1"/>
    </source>
</evidence>
<organism evidence="3">
    <name type="scientific">Ceratitis capitata</name>
    <name type="common">Mediterranean fruit fly</name>
    <name type="synonym">Tephritis capitata</name>
    <dbReference type="NCBI Taxonomy" id="7213"/>
    <lineage>
        <taxon>Eukaryota</taxon>
        <taxon>Metazoa</taxon>
        <taxon>Ecdysozoa</taxon>
        <taxon>Arthropoda</taxon>
        <taxon>Hexapoda</taxon>
        <taxon>Insecta</taxon>
        <taxon>Pterygota</taxon>
        <taxon>Neoptera</taxon>
        <taxon>Endopterygota</taxon>
        <taxon>Diptera</taxon>
        <taxon>Brachycera</taxon>
        <taxon>Muscomorpha</taxon>
        <taxon>Tephritoidea</taxon>
        <taxon>Tephritidae</taxon>
        <taxon>Ceratitis</taxon>
        <taxon>Ceratitis</taxon>
    </lineage>
</organism>
<feature type="compositionally biased region" description="Low complexity" evidence="1">
    <location>
        <begin position="62"/>
        <end position="73"/>
    </location>
</feature>
<sequence length="257" mass="30174">MKASPQRRKFQNDVQLARGRFRNVLHDTFAGSDDNEIASEEDLPHRGRPPKNLNNNQREMQSPRSSRHSSLSPGKYLSPNKRRKRDEQDSDRSCVQPTQKIQAESFVMKLFDRSLDLSKYTEQTALYPICRAWMYNQPRNPNIRSYRDRRSPSPVVRNNNAGELIEHLQSGELRDITEMPAPKVTEIPKIPVLKNEVAGVKEMDSLIFGSDNICKEELLGKHLHKWRQLKSNWLKQTRNYQKRYKLNYMILQELFKP</sequence>
<dbReference type="EMBL" id="CAJHJT010000056">
    <property type="protein sequence ID" value="CAD7011271.1"/>
    <property type="molecule type" value="Genomic_DNA"/>
</dbReference>
<name>W8AVR7_CERCA</name>
<dbReference type="GO" id="GO:0000122">
    <property type="term" value="P:negative regulation of transcription by RNA polymerase II"/>
    <property type="evidence" value="ECO:0007669"/>
    <property type="project" value="TreeGrafter"/>
</dbReference>
<accession>W8AVR7</accession>
<dbReference type="GO" id="GO:0031523">
    <property type="term" value="C:Myb complex"/>
    <property type="evidence" value="ECO:0007669"/>
    <property type="project" value="TreeGrafter"/>
</dbReference>
<feature type="region of interest" description="Disordered" evidence="1">
    <location>
        <begin position="26"/>
        <end position="98"/>
    </location>
</feature>
<dbReference type="KEGG" id="ccat:101461874"/>
<gene>
    <name evidence="3" type="primary">LIN37</name>
    <name evidence="2" type="ORF">CCAP1982_LOCUS19379</name>
</gene>
<dbReference type="CTD" id="37215"/>
<dbReference type="GeneID" id="101461874"/>
<reference evidence="3" key="2">
    <citation type="journal article" date="2014" name="BMC Genomics">
        <title>A genomic perspective to assessing quality of mass-reared SIT flies used in Mediterranean fruit fly (Ceratitis capitata) eradication in California.</title>
        <authorList>
            <person name="Calla B."/>
            <person name="Hall B."/>
            <person name="Hou S."/>
            <person name="Geib S.M."/>
        </authorList>
    </citation>
    <scope>NUCLEOTIDE SEQUENCE</scope>
</reference>
<evidence type="ECO:0000256" key="1">
    <source>
        <dbReference type="SAM" id="MobiDB-lite"/>
    </source>
</evidence>
<evidence type="ECO:0000313" key="4">
    <source>
        <dbReference type="Proteomes" id="UP000606786"/>
    </source>
</evidence>
<dbReference type="PANTHER" id="PTHR31336:SF3">
    <property type="entry name" value="PROTEIN LIN-37 HOMOLOG"/>
    <property type="match status" value="1"/>
</dbReference>
<dbReference type="Pfam" id="PF15306">
    <property type="entry name" value="LIN37"/>
    <property type="match status" value="1"/>
</dbReference>
<keyword evidence="4" id="KW-1185">Reference proteome</keyword>
<dbReference type="AlphaFoldDB" id="W8AVR7"/>
<reference evidence="2" key="3">
    <citation type="submission" date="2020-11" db="EMBL/GenBank/DDBJ databases">
        <authorList>
            <person name="Whitehead M."/>
        </authorList>
    </citation>
    <scope>NUCLEOTIDE SEQUENCE</scope>
    <source>
        <strain evidence="2">EGII</strain>
    </source>
</reference>
<dbReference type="GO" id="GO:0017053">
    <property type="term" value="C:transcription repressor complex"/>
    <property type="evidence" value="ECO:0007669"/>
    <property type="project" value="InterPro"/>
</dbReference>
<dbReference type="InterPro" id="IPR028226">
    <property type="entry name" value="LIN37"/>
</dbReference>
<evidence type="ECO:0000313" key="2">
    <source>
        <dbReference type="EMBL" id="CAD7011271.1"/>
    </source>
</evidence>
<protein>
    <submittedName>
        <fullName evidence="2">(Mediterranean fruit fly) hypothetical protein</fullName>
    </submittedName>
    <submittedName>
        <fullName evidence="3">Protein lin-37</fullName>
    </submittedName>
</protein>
<reference evidence="3" key="1">
    <citation type="submission" date="2013-07" db="EMBL/GenBank/DDBJ databases">
        <authorList>
            <person name="Geib S."/>
        </authorList>
    </citation>
    <scope>NUCLEOTIDE SEQUENCE</scope>
</reference>
<dbReference type="PANTHER" id="PTHR31336">
    <property type="entry name" value="LIN37 HOMOLOG"/>
    <property type="match status" value="1"/>
</dbReference>
<dbReference type="Proteomes" id="UP000606786">
    <property type="component" value="Unassembled WGS sequence"/>
</dbReference>
<dbReference type="OrthoDB" id="6287771at2759"/>